<sequence length="542" mass="61550">MKAFAVSASLPCLHSPKTLIHAQLCRSNNYSNFGSILLPLLHSRALSKLKLFSSPVSADHHVPLEAAEVTAQVTERSRSEEKFDWYSQWYPLMPVCDLDKKVPRALMVLGMDVVVWWDRNENVWKVFDDMCPHRLAPLSEGRIDPAGRLQCVYHGWCFDGSGNCKLIPQAPAGGPPVQTSKRACVAAYPTIVHHEMVWFWPNSDPQYKDIFEKEKPPYFPELDDPSFTTVMGSRDLPYGYEVLIENLMDPAHLPYAHFKLGSTQPFKDMRDREGGRPLDFIVKTQGIEGFDADGFGYIQFKPPCFLSYRITTPAGNNKESVPRKAALVFMSVPVSPGNSRHIWAFPRNFDIWVDKVLPRWMAHMATNIILDSDLYLLHVEERKIKEMGPKNWQKACFLPIKSDALVVGFRNWFSKYGDGKIDWRGKYTDDLPPTPPREQLMDRYRTHVVNCSSCNGAYKALNATETIIKVVSVGLIGIVAATTQGMLSAAARTKLAVLATLCYVTSRWLAHFIYNNFRYHDYSHSSPEKVMLLVRIWKVGLS</sequence>
<dbReference type="InterPro" id="IPR036922">
    <property type="entry name" value="Rieske_2Fe-2S_sf"/>
</dbReference>
<dbReference type="Pfam" id="PF08417">
    <property type="entry name" value="PaO"/>
    <property type="match status" value="1"/>
</dbReference>
<reference evidence="15 16" key="1">
    <citation type="submission" date="2024-04" db="EMBL/GenBank/DDBJ databases">
        <authorList>
            <person name="Fracassetti M."/>
        </authorList>
    </citation>
    <scope>NUCLEOTIDE SEQUENCE [LARGE SCALE GENOMIC DNA]</scope>
</reference>
<evidence type="ECO:0000256" key="8">
    <source>
        <dbReference type="ARBA" id="ARBA00022946"/>
    </source>
</evidence>
<keyword evidence="10" id="KW-0560">Oxidoreductase</keyword>
<dbReference type="CDD" id="cd03480">
    <property type="entry name" value="Rieske_RO_Alpha_PaO"/>
    <property type="match status" value="1"/>
</dbReference>
<evidence type="ECO:0000313" key="16">
    <source>
        <dbReference type="Proteomes" id="UP001497516"/>
    </source>
</evidence>
<evidence type="ECO:0000256" key="13">
    <source>
        <dbReference type="ARBA" id="ARBA00023136"/>
    </source>
</evidence>
<evidence type="ECO:0000256" key="4">
    <source>
        <dbReference type="ARBA" id="ARBA00022640"/>
    </source>
</evidence>
<dbReference type="Proteomes" id="UP001497516">
    <property type="component" value="Chromosome 5"/>
</dbReference>
<keyword evidence="3" id="KW-0150">Chloroplast</keyword>
<evidence type="ECO:0000256" key="9">
    <source>
        <dbReference type="ARBA" id="ARBA00022989"/>
    </source>
</evidence>
<feature type="domain" description="Rieske" evidence="14">
    <location>
        <begin position="89"/>
        <end position="199"/>
    </location>
</feature>
<dbReference type="PANTHER" id="PTHR21266:SF32">
    <property type="entry name" value="CHOLESTEROL 7-DESATURASE NVD"/>
    <property type="match status" value="1"/>
</dbReference>
<dbReference type="Gene3D" id="3.90.380.10">
    <property type="entry name" value="Naphthalene 1,2-dioxygenase Alpha Subunit, Chain A, domain 1"/>
    <property type="match status" value="1"/>
</dbReference>
<protein>
    <recommendedName>
        <fullName evidence="14">Rieske domain-containing protein</fullName>
    </recommendedName>
</protein>
<dbReference type="SUPFAM" id="SSF55961">
    <property type="entry name" value="Bet v1-like"/>
    <property type="match status" value="1"/>
</dbReference>
<keyword evidence="8" id="KW-0809">Transit peptide</keyword>
<evidence type="ECO:0000256" key="11">
    <source>
        <dbReference type="ARBA" id="ARBA00023004"/>
    </source>
</evidence>
<keyword evidence="16" id="KW-1185">Reference proteome</keyword>
<dbReference type="InterPro" id="IPR017941">
    <property type="entry name" value="Rieske_2Fe-2S"/>
</dbReference>
<organism evidence="15 16">
    <name type="scientific">Linum trigynum</name>
    <dbReference type="NCBI Taxonomy" id="586398"/>
    <lineage>
        <taxon>Eukaryota</taxon>
        <taxon>Viridiplantae</taxon>
        <taxon>Streptophyta</taxon>
        <taxon>Embryophyta</taxon>
        <taxon>Tracheophyta</taxon>
        <taxon>Spermatophyta</taxon>
        <taxon>Magnoliopsida</taxon>
        <taxon>eudicotyledons</taxon>
        <taxon>Gunneridae</taxon>
        <taxon>Pentapetalae</taxon>
        <taxon>rosids</taxon>
        <taxon>fabids</taxon>
        <taxon>Malpighiales</taxon>
        <taxon>Linaceae</taxon>
        <taxon>Linum</taxon>
    </lineage>
</organism>
<comment type="subcellular location">
    <subcellularLocation>
        <location evidence="2">Membrane</location>
    </subcellularLocation>
    <subcellularLocation>
        <location evidence="1">Plastid</location>
        <location evidence="1">Chloroplast</location>
    </subcellularLocation>
</comment>
<dbReference type="Pfam" id="PF00355">
    <property type="entry name" value="Rieske"/>
    <property type="match status" value="1"/>
</dbReference>
<dbReference type="PROSITE" id="PS51296">
    <property type="entry name" value="RIESKE"/>
    <property type="match status" value="1"/>
</dbReference>
<keyword evidence="6" id="KW-0001">2Fe-2S</keyword>
<dbReference type="Gene3D" id="2.102.10.10">
    <property type="entry name" value="Rieske [2Fe-2S] iron-sulphur domain"/>
    <property type="match status" value="1"/>
</dbReference>
<dbReference type="GO" id="GO:0051537">
    <property type="term" value="F:2 iron, 2 sulfur cluster binding"/>
    <property type="evidence" value="ECO:0007669"/>
    <property type="project" value="UniProtKB-KW"/>
</dbReference>
<evidence type="ECO:0000256" key="12">
    <source>
        <dbReference type="ARBA" id="ARBA00023014"/>
    </source>
</evidence>
<keyword evidence="9" id="KW-1133">Transmembrane helix</keyword>
<gene>
    <name evidence="15" type="ORF">LTRI10_LOCUS29258</name>
</gene>
<keyword evidence="11" id="KW-0408">Iron</keyword>
<evidence type="ECO:0000256" key="5">
    <source>
        <dbReference type="ARBA" id="ARBA00022692"/>
    </source>
</evidence>
<evidence type="ECO:0000256" key="3">
    <source>
        <dbReference type="ARBA" id="ARBA00022528"/>
    </source>
</evidence>
<evidence type="ECO:0000256" key="2">
    <source>
        <dbReference type="ARBA" id="ARBA00004370"/>
    </source>
</evidence>
<keyword evidence="7" id="KW-0479">Metal-binding</keyword>
<keyword evidence="4" id="KW-0934">Plastid</keyword>
<keyword evidence="13" id="KW-0472">Membrane</keyword>
<dbReference type="SUPFAM" id="SSF50022">
    <property type="entry name" value="ISP domain"/>
    <property type="match status" value="1"/>
</dbReference>
<evidence type="ECO:0000259" key="14">
    <source>
        <dbReference type="PROSITE" id="PS51296"/>
    </source>
</evidence>
<dbReference type="PANTHER" id="PTHR21266">
    <property type="entry name" value="IRON-SULFUR DOMAIN CONTAINING PROTEIN"/>
    <property type="match status" value="1"/>
</dbReference>
<dbReference type="InterPro" id="IPR013626">
    <property type="entry name" value="PaO"/>
</dbReference>
<evidence type="ECO:0000256" key="10">
    <source>
        <dbReference type="ARBA" id="ARBA00023002"/>
    </source>
</evidence>
<name>A0AAV2ESE7_9ROSI</name>
<evidence type="ECO:0000256" key="1">
    <source>
        <dbReference type="ARBA" id="ARBA00004229"/>
    </source>
</evidence>
<evidence type="ECO:0000313" key="15">
    <source>
        <dbReference type="EMBL" id="CAL1388325.1"/>
    </source>
</evidence>
<dbReference type="GO" id="GO:0046872">
    <property type="term" value="F:metal ion binding"/>
    <property type="evidence" value="ECO:0007669"/>
    <property type="project" value="UniProtKB-KW"/>
</dbReference>
<keyword evidence="5" id="KW-0812">Transmembrane</keyword>
<dbReference type="GO" id="GO:0010277">
    <property type="term" value="F:chlorophyllide a oxygenase activity"/>
    <property type="evidence" value="ECO:0007669"/>
    <property type="project" value="InterPro"/>
</dbReference>
<dbReference type="InterPro" id="IPR050584">
    <property type="entry name" value="Cholesterol_7-desaturase"/>
</dbReference>
<evidence type="ECO:0000256" key="6">
    <source>
        <dbReference type="ARBA" id="ARBA00022714"/>
    </source>
</evidence>
<evidence type="ECO:0000256" key="7">
    <source>
        <dbReference type="ARBA" id="ARBA00022723"/>
    </source>
</evidence>
<keyword evidence="12" id="KW-0411">Iron-sulfur</keyword>
<dbReference type="EMBL" id="OZ034818">
    <property type="protein sequence ID" value="CAL1388325.1"/>
    <property type="molecule type" value="Genomic_DNA"/>
</dbReference>
<proteinExistence type="predicted"/>
<dbReference type="GO" id="GO:0016020">
    <property type="term" value="C:membrane"/>
    <property type="evidence" value="ECO:0007669"/>
    <property type="project" value="UniProtKB-SubCell"/>
</dbReference>
<dbReference type="AlphaFoldDB" id="A0AAV2ESE7"/>
<dbReference type="GO" id="GO:0009507">
    <property type="term" value="C:chloroplast"/>
    <property type="evidence" value="ECO:0007669"/>
    <property type="project" value="UniProtKB-SubCell"/>
</dbReference>
<accession>A0AAV2ESE7</accession>